<dbReference type="PANTHER" id="PTHR36774">
    <property type="entry name" value="INSULIN-INDUCED PROTEIN"/>
    <property type="match status" value="1"/>
</dbReference>
<evidence type="ECO:0000256" key="4">
    <source>
        <dbReference type="ARBA" id="ARBA00022824"/>
    </source>
</evidence>
<comment type="similarity">
    <text evidence="2">Belongs to the INSIG family.</text>
</comment>
<dbReference type="Pfam" id="PF07281">
    <property type="entry name" value="INSIG"/>
    <property type="match status" value="1"/>
</dbReference>
<evidence type="ECO:0000256" key="3">
    <source>
        <dbReference type="ARBA" id="ARBA00022692"/>
    </source>
</evidence>
<reference evidence="7 8" key="1">
    <citation type="submission" date="2024-10" db="EMBL/GenBank/DDBJ databases">
        <title>Updated reference genomes for cyclostephanoid diatoms.</title>
        <authorList>
            <person name="Roberts W.R."/>
            <person name="Alverson A.J."/>
        </authorList>
    </citation>
    <scope>NUCLEOTIDE SEQUENCE [LARGE SCALE GENOMIC DNA]</scope>
    <source>
        <strain evidence="7 8">AJA232-27</strain>
    </source>
</reference>
<dbReference type="PANTHER" id="PTHR36774:SF1">
    <property type="entry name" value="INSULIN-INDUCED PROTEIN"/>
    <property type="match status" value="1"/>
</dbReference>
<keyword evidence="8" id="KW-1185">Reference proteome</keyword>
<name>A0ABD3MZM3_9STRA</name>
<dbReference type="EMBL" id="JALLBG020000062">
    <property type="protein sequence ID" value="KAL3768842.1"/>
    <property type="molecule type" value="Genomic_DNA"/>
</dbReference>
<keyword evidence="5" id="KW-1133">Transmembrane helix</keyword>
<sequence length="260" mass="27860">MKPTSLRPPIIPPRATAAKLFLVGSTIGPVVDSLHNQCLLAYDIAPITVSISSTAPPLFCSSWVVPPLLGIAYVVLGYIIPRVIELVLNWQSGTVDVVDGDGDGYDDKRIHDKELQNKAVCAVASTALIIKLSEVLQTHDTISWWGHPIMLDSKLNLILMAASDAAQWAILDRTPVAFLAAIIVAFGGPLAELPFVANGFWHYLPEAADYLPLSGDLIKAGSIADNSDLALSSITGPCYFAVTMDAIALSRYIYTSSDGR</sequence>
<gene>
    <name evidence="7" type="ORF">ACHAWU_006943</name>
</gene>
<dbReference type="Proteomes" id="UP001530293">
    <property type="component" value="Unassembled WGS sequence"/>
</dbReference>
<proteinExistence type="inferred from homology"/>
<dbReference type="AlphaFoldDB" id="A0ABD3MZM3"/>
<evidence type="ECO:0000256" key="6">
    <source>
        <dbReference type="ARBA" id="ARBA00023136"/>
    </source>
</evidence>
<organism evidence="7 8">
    <name type="scientific">Discostella pseudostelligera</name>
    <dbReference type="NCBI Taxonomy" id="259834"/>
    <lineage>
        <taxon>Eukaryota</taxon>
        <taxon>Sar</taxon>
        <taxon>Stramenopiles</taxon>
        <taxon>Ochrophyta</taxon>
        <taxon>Bacillariophyta</taxon>
        <taxon>Coscinodiscophyceae</taxon>
        <taxon>Thalassiosirophycidae</taxon>
        <taxon>Stephanodiscales</taxon>
        <taxon>Stephanodiscaceae</taxon>
        <taxon>Discostella</taxon>
    </lineage>
</organism>
<evidence type="ECO:0000256" key="1">
    <source>
        <dbReference type="ARBA" id="ARBA00004477"/>
    </source>
</evidence>
<evidence type="ECO:0000313" key="8">
    <source>
        <dbReference type="Proteomes" id="UP001530293"/>
    </source>
</evidence>
<keyword evidence="6" id="KW-0472">Membrane</keyword>
<dbReference type="GO" id="GO:0005789">
    <property type="term" value="C:endoplasmic reticulum membrane"/>
    <property type="evidence" value="ECO:0007669"/>
    <property type="project" value="UniProtKB-SubCell"/>
</dbReference>
<comment type="caution">
    <text evidence="7">The sequence shown here is derived from an EMBL/GenBank/DDBJ whole genome shotgun (WGS) entry which is preliminary data.</text>
</comment>
<evidence type="ECO:0000256" key="5">
    <source>
        <dbReference type="ARBA" id="ARBA00022989"/>
    </source>
</evidence>
<evidence type="ECO:0000256" key="2">
    <source>
        <dbReference type="ARBA" id="ARBA00007475"/>
    </source>
</evidence>
<keyword evidence="3" id="KW-0812">Transmembrane</keyword>
<evidence type="ECO:0000313" key="7">
    <source>
        <dbReference type="EMBL" id="KAL3768842.1"/>
    </source>
</evidence>
<comment type="subcellular location">
    <subcellularLocation>
        <location evidence="1">Endoplasmic reticulum membrane</location>
        <topology evidence="1">Multi-pass membrane protein</topology>
    </subcellularLocation>
</comment>
<accession>A0ABD3MZM3</accession>
<keyword evidence="4" id="KW-0256">Endoplasmic reticulum</keyword>
<dbReference type="InterPro" id="IPR025929">
    <property type="entry name" value="INSIG_fam"/>
</dbReference>
<protein>
    <submittedName>
        <fullName evidence="7">Uncharacterized protein</fullName>
    </submittedName>
</protein>